<proteinExistence type="inferred from homology"/>
<dbReference type="Pfam" id="PF02410">
    <property type="entry name" value="RsfS"/>
    <property type="match status" value="1"/>
</dbReference>
<keyword evidence="2" id="KW-0678">Repressor</keyword>
<dbReference type="PANTHER" id="PTHR21043">
    <property type="entry name" value="IOJAP SUPERFAMILY ORTHOLOG"/>
    <property type="match status" value="1"/>
</dbReference>
<gene>
    <name evidence="2" type="primary">rsfS</name>
    <name evidence="3" type="ORF">XJ44_08400</name>
</gene>
<dbReference type="PANTHER" id="PTHR21043:SF0">
    <property type="entry name" value="MITOCHONDRIAL ASSEMBLY OF RIBOSOMAL LARGE SUBUNIT PROTEIN 1"/>
    <property type="match status" value="1"/>
</dbReference>
<protein>
    <recommendedName>
        <fullName evidence="2">Ribosomal silencing factor RsfS</fullName>
    </recommendedName>
</protein>
<evidence type="ECO:0000313" key="4">
    <source>
        <dbReference type="Proteomes" id="UP000242616"/>
    </source>
</evidence>
<evidence type="ECO:0000313" key="3">
    <source>
        <dbReference type="EMBL" id="ONN26478.1"/>
    </source>
</evidence>
<dbReference type="SUPFAM" id="SSF81301">
    <property type="entry name" value="Nucleotidyltransferase"/>
    <property type="match status" value="1"/>
</dbReference>
<comment type="function">
    <text evidence="2">Functions as a ribosomal silencing factor. Interacts with ribosomal protein uL14 (rplN), blocking formation of intersubunit bridge B8. Prevents association of the 30S and 50S ribosomal subunits and the formation of functional ribosomes, thus repressing translation.</text>
</comment>
<organism evidence="3 4">
    <name type="scientific">Thermosipho affectus</name>
    <dbReference type="NCBI Taxonomy" id="660294"/>
    <lineage>
        <taxon>Bacteria</taxon>
        <taxon>Thermotogati</taxon>
        <taxon>Thermotogota</taxon>
        <taxon>Thermotogae</taxon>
        <taxon>Thermotogales</taxon>
        <taxon>Fervidobacteriaceae</taxon>
        <taxon>Thermosipho</taxon>
    </lineage>
</organism>
<evidence type="ECO:0000256" key="2">
    <source>
        <dbReference type="HAMAP-Rule" id="MF_01477"/>
    </source>
</evidence>
<dbReference type="HAMAP" id="MF_01477">
    <property type="entry name" value="Iojap_RsfS"/>
    <property type="match status" value="1"/>
</dbReference>
<dbReference type="InterPro" id="IPR043519">
    <property type="entry name" value="NT_sf"/>
</dbReference>
<comment type="caution">
    <text evidence="3">The sequence shown here is derived from an EMBL/GenBank/DDBJ whole genome shotgun (WGS) entry which is preliminary data.</text>
</comment>
<name>A0ABX3IF84_9BACT</name>
<dbReference type="Proteomes" id="UP000242616">
    <property type="component" value="Unassembled WGS sequence"/>
</dbReference>
<reference evidence="3 4" key="1">
    <citation type="submission" date="2015-06" db="EMBL/GenBank/DDBJ databases">
        <title>Genome sequencing of Thermotogales isolates from hydrothermal vents.</title>
        <authorList>
            <person name="Haverkamp T.H."/>
            <person name="Kublanov I.V."/>
            <person name="Nesbo C.L."/>
        </authorList>
    </citation>
    <scope>NUCLEOTIDE SEQUENCE [LARGE SCALE GENOMIC DNA]</scope>
    <source>
        <strain evidence="4">ik275mar</strain>
    </source>
</reference>
<keyword evidence="2" id="KW-0963">Cytoplasm</keyword>
<dbReference type="EMBL" id="LBFC01000023">
    <property type="protein sequence ID" value="ONN26478.1"/>
    <property type="molecule type" value="Genomic_DNA"/>
</dbReference>
<keyword evidence="2" id="KW-0810">Translation regulation</keyword>
<evidence type="ECO:0000256" key="1">
    <source>
        <dbReference type="ARBA" id="ARBA00010574"/>
    </source>
</evidence>
<dbReference type="Gene3D" id="3.30.460.10">
    <property type="entry name" value="Beta Polymerase, domain 2"/>
    <property type="match status" value="1"/>
</dbReference>
<comment type="subunit">
    <text evidence="2">Interacts with ribosomal protein uL14 (rplN).</text>
</comment>
<dbReference type="InterPro" id="IPR004394">
    <property type="entry name" value="Iojap/RsfS/C7orf30"/>
</dbReference>
<keyword evidence="4" id="KW-1185">Reference proteome</keyword>
<dbReference type="NCBIfam" id="TIGR00090">
    <property type="entry name" value="rsfS_iojap_ybeB"/>
    <property type="match status" value="1"/>
</dbReference>
<sequence>MEILDLIWKTLIEKEAIDPVILDMSKTNVPTEFFVILTANSNTHMNSLKEAILDLLKGNGMEIIYYDKEENHDWLIIDADEIVVHIFKDDAREFYDLEGLWIDAKRIKVSKE</sequence>
<accession>A0ABX3IF84</accession>
<comment type="subcellular location">
    <subcellularLocation>
        <location evidence="2">Cytoplasm</location>
    </subcellularLocation>
</comment>
<comment type="similarity">
    <text evidence="1 2">Belongs to the Iojap/RsfS family.</text>
</comment>
<dbReference type="RefSeq" id="WP_075666537.1">
    <property type="nucleotide sequence ID" value="NZ_LBFC01000023.1"/>
</dbReference>